<dbReference type="Proteomes" id="UP000274843">
    <property type="component" value="Unassembled WGS sequence"/>
</dbReference>
<feature type="domain" description="ABC transporter" evidence="9">
    <location>
        <begin position="21"/>
        <end position="253"/>
    </location>
</feature>
<dbReference type="PROSITE" id="PS00211">
    <property type="entry name" value="ABC_TRANSPORTER_1"/>
    <property type="match status" value="1"/>
</dbReference>
<dbReference type="FunFam" id="3.40.50.300:FF:000127">
    <property type="entry name" value="Ribose import ATP-binding protein RbsA"/>
    <property type="match status" value="1"/>
</dbReference>
<evidence type="ECO:0000256" key="3">
    <source>
        <dbReference type="ARBA" id="ARBA00022475"/>
    </source>
</evidence>
<dbReference type="InterPro" id="IPR003593">
    <property type="entry name" value="AAA+_ATPase"/>
</dbReference>
<name>A0A3N2H5G7_9PSEU</name>
<dbReference type="RefSeq" id="WP_123686176.1">
    <property type="nucleotide sequence ID" value="NZ_RKHY01000001.1"/>
</dbReference>
<keyword evidence="8" id="KW-0472">Membrane</keyword>
<dbReference type="Gene3D" id="3.40.50.300">
    <property type="entry name" value="P-loop containing nucleotide triphosphate hydrolases"/>
    <property type="match status" value="2"/>
</dbReference>
<accession>A0A3N2H5G7</accession>
<dbReference type="PANTHER" id="PTHR43790:SF9">
    <property type="entry name" value="GALACTOFURANOSE TRANSPORTER ATP-BINDING PROTEIN YTFR"/>
    <property type="match status" value="1"/>
</dbReference>
<dbReference type="GO" id="GO:0005524">
    <property type="term" value="F:ATP binding"/>
    <property type="evidence" value="ECO:0007669"/>
    <property type="project" value="UniProtKB-KW"/>
</dbReference>
<keyword evidence="5" id="KW-0547">Nucleotide-binding</keyword>
<dbReference type="GO" id="GO:0005886">
    <property type="term" value="C:plasma membrane"/>
    <property type="evidence" value="ECO:0007669"/>
    <property type="project" value="UniProtKB-SubCell"/>
</dbReference>
<dbReference type="CDD" id="cd03215">
    <property type="entry name" value="ABC_Carb_Monos_II"/>
    <property type="match status" value="1"/>
</dbReference>
<dbReference type="PROSITE" id="PS50893">
    <property type="entry name" value="ABC_TRANSPORTER_2"/>
    <property type="match status" value="2"/>
</dbReference>
<keyword evidence="11" id="KW-1185">Reference proteome</keyword>
<keyword evidence="3" id="KW-1003">Cell membrane</keyword>
<evidence type="ECO:0000313" key="11">
    <source>
        <dbReference type="Proteomes" id="UP000274843"/>
    </source>
</evidence>
<evidence type="ECO:0000256" key="8">
    <source>
        <dbReference type="ARBA" id="ARBA00023136"/>
    </source>
</evidence>
<organism evidence="10 11">
    <name type="scientific">Amycolatopsis thermoflava</name>
    <dbReference type="NCBI Taxonomy" id="84480"/>
    <lineage>
        <taxon>Bacteria</taxon>
        <taxon>Bacillati</taxon>
        <taxon>Actinomycetota</taxon>
        <taxon>Actinomycetes</taxon>
        <taxon>Pseudonocardiales</taxon>
        <taxon>Pseudonocardiaceae</taxon>
        <taxon>Amycolatopsis</taxon>
        <taxon>Amycolatopsis methanolica group</taxon>
    </lineage>
</organism>
<dbReference type="InterPro" id="IPR003439">
    <property type="entry name" value="ABC_transporter-like_ATP-bd"/>
</dbReference>
<dbReference type="EMBL" id="RKHY01000001">
    <property type="protein sequence ID" value="ROS44163.1"/>
    <property type="molecule type" value="Genomic_DNA"/>
</dbReference>
<sequence>MNQSIVEQLEIDPAAGQTLLVEMSKVTKTYRGVHAIHDIDFDLRAGEVHALVGENGAGKSTLCKILAGAVQHSSGELRIGGELVNFRRPHDALEHGIAMVYQETSLVPTMTAAQNIELGHEKVLTRFRSLNIGAQQLLQSMNFHVDPTAYVSTLGAAKKQMVEIARALRSRARIVIFDEPTASLTPEETLHLFNVINDLRAAGLGVIYVSHALEESLKIADRVTVLRDGERVACLETAQTDRDEIVKHMVGRELGGAARAEPRRTADVRKRRVLEVENLILGNVVKNMSFSAYAGEVLGIAGLIGSGRTETAKIIAGALKRNRIHGGRVLLNGKPVRYRVPKQAIDDGIVYITEDRKQDGFFETMTIAENLYLGLLASRKGRRHWWLSSARRKRVAKEWSDRLRIKAINADAKIVELSGGNQQKVVVGKSLVADPEVVIFDEPTRGVDVGAIEEIHQLIRQLADEGKAVIVISSYLPEILAVSDRILVARFGRTVAEFSREEATQEKIMYAAIF</sequence>
<dbReference type="InterPro" id="IPR050107">
    <property type="entry name" value="ABC_carbohydrate_import_ATPase"/>
</dbReference>
<keyword evidence="2" id="KW-0813">Transport</keyword>
<dbReference type="Pfam" id="PF00005">
    <property type="entry name" value="ABC_tran"/>
    <property type="match status" value="2"/>
</dbReference>
<proteinExistence type="predicted"/>
<feature type="domain" description="ABC transporter" evidence="9">
    <location>
        <begin position="263"/>
        <end position="513"/>
    </location>
</feature>
<dbReference type="GO" id="GO:0016887">
    <property type="term" value="F:ATP hydrolysis activity"/>
    <property type="evidence" value="ECO:0007669"/>
    <property type="project" value="InterPro"/>
</dbReference>
<reference evidence="10 11" key="1">
    <citation type="submission" date="2018-11" db="EMBL/GenBank/DDBJ databases">
        <title>Sequencing the genomes of 1000 actinobacteria strains.</title>
        <authorList>
            <person name="Klenk H.-P."/>
        </authorList>
    </citation>
    <scope>NUCLEOTIDE SEQUENCE [LARGE SCALE GENOMIC DNA]</scope>
    <source>
        <strain evidence="10 11">DSM 44348</strain>
    </source>
</reference>
<dbReference type="AlphaFoldDB" id="A0A3N2H5G7"/>
<dbReference type="SUPFAM" id="SSF52540">
    <property type="entry name" value="P-loop containing nucleoside triphosphate hydrolases"/>
    <property type="match status" value="2"/>
</dbReference>
<evidence type="ECO:0000256" key="4">
    <source>
        <dbReference type="ARBA" id="ARBA00022737"/>
    </source>
</evidence>
<evidence type="ECO:0000256" key="6">
    <source>
        <dbReference type="ARBA" id="ARBA00022840"/>
    </source>
</evidence>
<evidence type="ECO:0000259" key="9">
    <source>
        <dbReference type="PROSITE" id="PS50893"/>
    </source>
</evidence>
<keyword evidence="7" id="KW-1278">Translocase</keyword>
<dbReference type="GeneID" id="301847857"/>
<keyword evidence="6 10" id="KW-0067">ATP-binding</keyword>
<dbReference type="CDD" id="cd03216">
    <property type="entry name" value="ABC_Carb_Monos_I"/>
    <property type="match status" value="1"/>
</dbReference>
<dbReference type="InterPro" id="IPR017871">
    <property type="entry name" value="ABC_transporter-like_CS"/>
</dbReference>
<comment type="subcellular location">
    <subcellularLocation>
        <location evidence="1">Cell membrane</location>
        <topology evidence="1">Peripheral membrane protein</topology>
    </subcellularLocation>
</comment>
<dbReference type="InterPro" id="IPR027417">
    <property type="entry name" value="P-loop_NTPase"/>
</dbReference>
<comment type="caution">
    <text evidence="10">The sequence shown here is derived from an EMBL/GenBank/DDBJ whole genome shotgun (WGS) entry which is preliminary data.</text>
</comment>
<dbReference type="SMART" id="SM00382">
    <property type="entry name" value="AAA"/>
    <property type="match status" value="2"/>
</dbReference>
<keyword evidence="4" id="KW-0677">Repeat</keyword>
<evidence type="ECO:0000256" key="5">
    <source>
        <dbReference type="ARBA" id="ARBA00022741"/>
    </source>
</evidence>
<protein>
    <submittedName>
        <fullName evidence="10">Monosaccharide ABC transporter ATP-binding protein (CUT2 family)</fullName>
    </submittedName>
</protein>
<evidence type="ECO:0000256" key="2">
    <source>
        <dbReference type="ARBA" id="ARBA00022448"/>
    </source>
</evidence>
<evidence type="ECO:0000313" key="10">
    <source>
        <dbReference type="EMBL" id="ROS44163.1"/>
    </source>
</evidence>
<evidence type="ECO:0000256" key="1">
    <source>
        <dbReference type="ARBA" id="ARBA00004202"/>
    </source>
</evidence>
<dbReference type="PANTHER" id="PTHR43790">
    <property type="entry name" value="CARBOHYDRATE TRANSPORT ATP-BINDING PROTEIN MG119-RELATED"/>
    <property type="match status" value="1"/>
</dbReference>
<gene>
    <name evidence="10" type="ORF">EDD35_6593</name>
</gene>
<evidence type="ECO:0000256" key="7">
    <source>
        <dbReference type="ARBA" id="ARBA00022967"/>
    </source>
</evidence>